<name>A0ABS2EQH6_9LACO</name>
<reference evidence="6 7" key="1">
    <citation type="journal article" date="2021" name="Sci. Rep.">
        <title>The distribution of antibiotic resistance genes in chicken gut microbiota commensals.</title>
        <authorList>
            <person name="Juricova H."/>
            <person name="Matiasovicova J."/>
            <person name="Kubasova T."/>
            <person name="Cejkova D."/>
            <person name="Rychlik I."/>
        </authorList>
    </citation>
    <scope>NUCLEOTIDE SEQUENCE [LARGE SCALE GENOMIC DNA]</scope>
    <source>
        <strain evidence="6 7">An810</strain>
    </source>
</reference>
<dbReference type="PANTHER" id="PTHR30346">
    <property type="entry name" value="TRANSCRIPTIONAL DUAL REGULATOR HCAR-RELATED"/>
    <property type="match status" value="1"/>
</dbReference>
<keyword evidence="7" id="KW-1185">Reference proteome</keyword>
<dbReference type="InterPro" id="IPR000847">
    <property type="entry name" value="LysR_HTH_N"/>
</dbReference>
<dbReference type="Gene3D" id="3.40.190.10">
    <property type="entry name" value="Periplasmic binding protein-like II"/>
    <property type="match status" value="2"/>
</dbReference>
<dbReference type="Pfam" id="PF00126">
    <property type="entry name" value="HTH_1"/>
    <property type="match status" value="1"/>
</dbReference>
<dbReference type="InterPro" id="IPR005119">
    <property type="entry name" value="LysR_subst-bd"/>
</dbReference>
<evidence type="ECO:0000259" key="5">
    <source>
        <dbReference type="PROSITE" id="PS50931"/>
    </source>
</evidence>
<dbReference type="PRINTS" id="PR00039">
    <property type="entry name" value="HTHLYSR"/>
</dbReference>
<evidence type="ECO:0000313" key="6">
    <source>
        <dbReference type="EMBL" id="MBM6754648.1"/>
    </source>
</evidence>
<dbReference type="Proteomes" id="UP000776629">
    <property type="component" value="Unassembled WGS sequence"/>
</dbReference>
<keyword evidence="3" id="KW-0238">DNA-binding</keyword>
<proteinExistence type="inferred from homology"/>
<evidence type="ECO:0000256" key="1">
    <source>
        <dbReference type="ARBA" id="ARBA00009437"/>
    </source>
</evidence>
<dbReference type="EMBL" id="JACJJQ010000040">
    <property type="protein sequence ID" value="MBM6754648.1"/>
    <property type="molecule type" value="Genomic_DNA"/>
</dbReference>
<gene>
    <name evidence="6" type="ORF">H5993_07750</name>
</gene>
<dbReference type="RefSeq" id="WP_204776910.1">
    <property type="nucleotide sequence ID" value="NZ_JACJJQ010000040.1"/>
</dbReference>
<dbReference type="InterPro" id="IPR036390">
    <property type="entry name" value="WH_DNA-bd_sf"/>
</dbReference>
<evidence type="ECO:0000256" key="4">
    <source>
        <dbReference type="ARBA" id="ARBA00023163"/>
    </source>
</evidence>
<feature type="domain" description="HTH lysR-type" evidence="5">
    <location>
        <begin position="1"/>
        <end position="57"/>
    </location>
</feature>
<dbReference type="Pfam" id="PF03466">
    <property type="entry name" value="LysR_substrate"/>
    <property type="match status" value="1"/>
</dbReference>
<evidence type="ECO:0000256" key="2">
    <source>
        <dbReference type="ARBA" id="ARBA00023015"/>
    </source>
</evidence>
<accession>A0ABS2EQH6</accession>
<evidence type="ECO:0000256" key="3">
    <source>
        <dbReference type="ARBA" id="ARBA00023125"/>
    </source>
</evidence>
<dbReference type="Gene3D" id="1.10.10.10">
    <property type="entry name" value="Winged helix-like DNA-binding domain superfamily/Winged helix DNA-binding domain"/>
    <property type="match status" value="1"/>
</dbReference>
<dbReference type="SUPFAM" id="SSF46785">
    <property type="entry name" value="Winged helix' DNA-binding domain"/>
    <property type="match status" value="1"/>
</dbReference>
<dbReference type="PANTHER" id="PTHR30346:SF28">
    <property type="entry name" value="HTH-TYPE TRANSCRIPTIONAL REGULATOR CYNR"/>
    <property type="match status" value="1"/>
</dbReference>
<organism evidence="6 7">
    <name type="scientific">Limosilactobacillus alvi</name>
    <dbReference type="NCBI Taxonomy" id="990412"/>
    <lineage>
        <taxon>Bacteria</taxon>
        <taxon>Bacillati</taxon>
        <taxon>Bacillota</taxon>
        <taxon>Bacilli</taxon>
        <taxon>Lactobacillales</taxon>
        <taxon>Lactobacillaceae</taxon>
        <taxon>Limosilactobacillus</taxon>
    </lineage>
</organism>
<dbReference type="InterPro" id="IPR036388">
    <property type="entry name" value="WH-like_DNA-bd_sf"/>
</dbReference>
<sequence length="291" mass="33680">MFQQMKYFIAVVDEHSFTLAAEKCNISQSAISQQIKELNQTIGTPLLARQGRSFKLTPAGKYFYRQALTIVNQVEQALKNTRQIANNEQDEYILKLGYLQMFGTTEFLRAVTVFTEQYPEVKVNITSGQHDQLFKLLREDRIDLDFSDQRRALSNEYNNEFLTKAPLMVNIAKGILKLNDSQVTTDQLKDISCVLVAPDASEELYCRDVLGIKSEFLNAKTIDEARIMIASRQGYMVANERTIQEMQSDNTQSRYLYNGQTQLFQNYYAYWKKDNSGYYIESFADILKQQF</sequence>
<evidence type="ECO:0000313" key="7">
    <source>
        <dbReference type="Proteomes" id="UP000776629"/>
    </source>
</evidence>
<dbReference type="SUPFAM" id="SSF53850">
    <property type="entry name" value="Periplasmic binding protein-like II"/>
    <property type="match status" value="1"/>
</dbReference>
<dbReference type="PROSITE" id="PS50931">
    <property type="entry name" value="HTH_LYSR"/>
    <property type="match status" value="1"/>
</dbReference>
<comment type="similarity">
    <text evidence="1">Belongs to the LysR transcriptional regulatory family.</text>
</comment>
<protein>
    <submittedName>
        <fullName evidence="6">LysR family transcriptional regulator</fullName>
    </submittedName>
</protein>
<comment type="caution">
    <text evidence="6">The sequence shown here is derived from an EMBL/GenBank/DDBJ whole genome shotgun (WGS) entry which is preliminary data.</text>
</comment>
<keyword evidence="2" id="KW-0805">Transcription regulation</keyword>
<keyword evidence="4" id="KW-0804">Transcription</keyword>